<dbReference type="Proteomes" id="UP000541444">
    <property type="component" value="Unassembled WGS sequence"/>
</dbReference>
<dbReference type="GO" id="GO:0008380">
    <property type="term" value="P:RNA splicing"/>
    <property type="evidence" value="ECO:0007669"/>
    <property type="project" value="UniProtKB-KW"/>
</dbReference>
<dbReference type="Gene3D" id="1.25.40.180">
    <property type="match status" value="3"/>
</dbReference>
<name>A0A7J7LJ88_9MAGN</name>
<dbReference type="GO" id="GO:0005846">
    <property type="term" value="C:nuclear cap binding complex"/>
    <property type="evidence" value="ECO:0007669"/>
    <property type="project" value="InterPro"/>
</dbReference>
<evidence type="ECO:0000256" key="9">
    <source>
        <dbReference type="ARBA" id="ARBA00023187"/>
    </source>
</evidence>
<accession>A0A7J7LJ88</accession>
<comment type="subcellular location">
    <subcellularLocation>
        <location evidence="2">Cytoplasm</location>
    </subcellularLocation>
    <subcellularLocation>
        <location evidence="1">Nucleus</location>
    </subcellularLocation>
</comment>
<evidence type="ECO:0000256" key="10">
    <source>
        <dbReference type="ARBA" id="ARBA00023242"/>
    </source>
</evidence>
<dbReference type="InterPro" id="IPR027159">
    <property type="entry name" value="CBP80"/>
</dbReference>
<feature type="compositionally biased region" description="Basic and acidic residues" evidence="14">
    <location>
        <begin position="939"/>
        <end position="949"/>
    </location>
</feature>
<dbReference type="GO" id="GO:0006370">
    <property type="term" value="P:7-methylguanosine mRNA capping"/>
    <property type="evidence" value="ECO:0007669"/>
    <property type="project" value="UniProtKB-KW"/>
</dbReference>
<keyword evidence="10" id="KW-0539">Nucleus</keyword>
<evidence type="ECO:0000256" key="6">
    <source>
        <dbReference type="ARBA" id="ARBA00022664"/>
    </source>
</evidence>
<dbReference type="Pfam" id="PF02854">
    <property type="entry name" value="MIF4G"/>
    <property type="match status" value="1"/>
</dbReference>
<comment type="subunit">
    <text evidence="12">Component of the nuclear cap-binding complex (CBC), a heterodimer composed of ABH1/CBP80 and CBP20 that interacts with m7GpppG-capped RNA.</text>
</comment>
<evidence type="ECO:0000259" key="15">
    <source>
        <dbReference type="SMART" id="SM00543"/>
    </source>
</evidence>
<dbReference type="FunFam" id="1.25.40.180:FF:000029">
    <property type="entry name" value="Nuclear cap-binding protein"/>
    <property type="match status" value="1"/>
</dbReference>
<evidence type="ECO:0000256" key="4">
    <source>
        <dbReference type="ARBA" id="ARBA00019879"/>
    </source>
</evidence>
<evidence type="ECO:0000313" key="17">
    <source>
        <dbReference type="Proteomes" id="UP000541444"/>
    </source>
</evidence>
<dbReference type="GO" id="GO:0006406">
    <property type="term" value="P:mRNA export from nucleus"/>
    <property type="evidence" value="ECO:0007669"/>
    <property type="project" value="InterPro"/>
</dbReference>
<feature type="region of interest" description="Disordered" evidence="14">
    <location>
        <begin position="922"/>
        <end position="965"/>
    </location>
</feature>
<evidence type="ECO:0000256" key="12">
    <source>
        <dbReference type="ARBA" id="ARBA00063743"/>
    </source>
</evidence>
<evidence type="ECO:0000256" key="7">
    <source>
        <dbReference type="ARBA" id="ARBA00023042"/>
    </source>
</evidence>
<evidence type="ECO:0000256" key="14">
    <source>
        <dbReference type="SAM" id="MobiDB-lite"/>
    </source>
</evidence>
<evidence type="ECO:0000256" key="2">
    <source>
        <dbReference type="ARBA" id="ARBA00004496"/>
    </source>
</evidence>
<reference evidence="16 17" key="1">
    <citation type="journal article" date="2020" name="IScience">
        <title>Genome Sequencing of the Endangered Kingdonia uniflora (Circaeasteraceae, Ranunculales) Reveals Potential Mechanisms of Evolutionary Specialization.</title>
        <authorList>
            <person name="Sun Y."/>
            <person name="Deng T."/>
            <person name="Zhang A."/>
            <person name="Moore M.J."/>
            <person name="Landis J.B."/>
            <person name="Lin N."/>
            <person name="Zhang H."/>
            <person name="Zhang X."/>
            <person name="Huang J."/>
            <person name="Zhang X."/>
            <person name="Sun H."/>
            <person name="Wang H."/>
        </authorList>
    </citation>
    <scope>NUCLEOTIDE SEQUENCE [LARGE SCALE GENOMIC DNA]</scope>
    <source>
        <strain evidence="16">TB1705</strain>
        <tissue evidence="16">Leaf</tissue>
    </source>
</reference>
<dbReference type="OrthoDB" id="10252707at2759"/>
<dbReference type="SMART" id="SM00543">
    <property type="entry name" value="MIF4G"/>
    <property type="match status" value="1"/>
</dbReference>
<gene>
    <name evidence="16" type="ORF">GIB67_015179</name>
</gene>
<dbReference type="Pfam" id="PF09090">
    <property type="entry name" value="MIF4G_like_2"/>
    <property type="match status" value="1"/>
</dbReference>
<keyword evidence="13" id="KW-0175">Coiled coil</keyword>
<dbReference type="Pfam" id="PF09088">
    <property type="entry name" value="MIF4G_like"/>
    <property type="match status" value="1"/>
</dbReference>
<sequence>MSNWRPLLLRLGDRCPEYGGNTNYKEHIETCFSVLWRELENSSSHKEVLDYMMECAQNLPHKMPFYGTLIGLLNLENEGFVQNVLEVIQTNFQDAFHSGNCGRIRTLMRFLTVLMCSKVLQPASLVVLFETFLSSAATTIDEETGNPAWQARADFYVTCILSSLPWGAAELIEQAPEEIERVMVGIEAYLSIRKRSYDVGFSIIHDSENAHAEKDFLEDLWDRIKALSNSGWIADSVPRPHLSFEAQLIGGKCYDFGPISCPEQSKPSSRHSEITYGKQKHEAELKFPRRLRRLNIFPSNKIEDLQPIDRFIVEEYLLDVLLYLNGCRKECASYMVGLPVPFRYEHLMAETIFSQLLLLPQPPFKPIYYTIVIIDLCKALPGAFPSVVAGAVRTLFERISEMDMECRMRLVLWFSHHLSNFQFIWPWEEWAYVLKLPKWAPQRVFVQEVLEREVRLSYWDKIKQGRRTSVASKLLLRKSGPYHIIQRIGNNAYEFDIPGARSKCYCFHLETHFAEKYGDKQLVEGTLSIHDNAPELEELLPPKVGANFKYKSEDGRERTEEHTLSLELSSMVKGKMTAREIIAWTEEKIIPVHGFKIALEVVIQTLLEIGSKTFTHLITVLERYGQVIAKLCPDHEKQIMLIEEVGSYWKNSAQMTAVTIDRMMGYRLISNIAIVTFVFSRANINQFHTSDRSWEIVKNAVNKTYNRISDLRKEILVLQKGVLSAELSVAKAKAELEAAEKNLSLLDGEPVVGENPLKLKRLKSSVERAQEEEVSARDSLEAKDALLARALDENESDFPVHGMALILFAIARKKSNATMADSLTKSSTMFDELVKTLGSRGFLPPPLKATFGPTIVLPSPVESTQNPANGRNLTYRNWDRKGRRFENLNRGNLQTLGWREPRIRNLHRGPMGPPDWSFGCYGRRQRSPNPHKCMSQKGESTKSIDRNAENFHQSPMATPEKSYVR</sequence>
<evidence type="ECO:0000256" key="3">
    <source>
        <dbReference type="ARBA" id="ARBA00007413"/>
    </source>
</evidence>
<dbReference type="SUPFAM" id="SSF48371">
    <property type="entry name" value="ARM repeat"/>
    <property type="match status" value="3"/>
</dbReference>
<dbReference type="InterPro" id="IPR015172">
    <property type="entry name" value="MIF4G-like_typ-1"/>
</dbReference>
<comment type="similarity">
    <text evidence="3">Belongs to the NCBP1 family.</text>
</comment>
<dbReference type="GO" id="GO:0031047">
    <property type="term" value="P:regulatory ncRNA-mediated gene silencing"/>
    <property type="evidence" value="ECO:0007669"/>
    <property type="project" value="UniProtKB-KW"/>
</dbReference>
<feature type="coiled-coil region" evidence="13">
    <location>
        <begin position="722"/>
        <end position="779"/>
    </location>
</feature>
<evidence type="ECO:0000256" key="13">
    <source>
        <dbReference type="SAM" id="Coils"/>
    </source>
</evidence>
<dbReference type="PANTHER" id="PTHR12412:SF2">
    <property type="entry name" value="NUCLEAR CAP-BINDING PROTEIN SUBUNIT 1"/>
    <property type="match status" value="1"/>
</dbReference>
<evidence type="ECO:0000256" key="5">
    <source>
        <dbReference type="ARBA" id="ARBA00022490"/>
    </source>
</evidence>
<keyword evidence="17" id="KW-1185">Reference proteome</keyword>
<organism evidence="16 17">
    <name type="scientific">Kingdonia uniflora</name>
    <dbReference type="NCBI Taxonomy" id="39325"/>
    <lineage>
        <taxon>Eukaryota</taxon>
        <taxon>Viridiplantae</taxon>
        <taxon>Streptophyta</taxon>
        <taxon>Embryophyta</taxon>
        <taxon>Tracheophyta</taxon>
        <taxon>Spermatophyta</taxon>
        <taxon>Magnoliopsida</taxon>
        <taxon>Ranunculales</taxon>
        <taxon>Circaeasteraceae</taxon>
        <taxon>Kingdonia</taxon>
    </lineage>
</organism>
<dbReference type="PANTHER" id="PTHR12412">
    <property type="entry name" value="CAP BINDING PROTEIN"/>
    <property type="match status" value="1"/>
</dbReference>
<dbReference type="InterPro" id="IPR016024">
    <property type="entry name" value="ARM-type_fold"/>
</dbReference>
<keyword evidence="8" id="KW-0943">RNA-mediated gene silencing</keyword>
<dbReference type="InterPro" id="IPR015174">
    <property type="entry name" value="MIF4G-like_typ-2"/>
</dbReference>
<protein>
    <recommendedName>
        <fullName evidence="4">Nuclear cap-binding protein subunit 1</fullName>
    </recommendedName>
    <alternativeName>
        <fullName evidence="11">80 kDa nuclear cap-binding protein</fullName>
    </alternativeName>
</protein>
<evidence type="ECO:0000256" key="1">
    <source>
        <dbReference type="ARBA" id="ARBA00004123"/>
    </source>
</evidence>
<proteinExistence type="inferred from homology"/>
<dbReference type="GO" id="GO:0003729">
    <property type="term" value="F:mRNA binding"/>
    <property type="evidence" value="ECO:0007669"/>
    <property type="project" value="TreeGrafter"/>
</dbReference>
<keyword evidence="9" id="KW-0508">mRNA splicing</keyword>
<dbReference type="AlphaFoldDB" id="A0A7J7LJ88"/>
<evidence type="ECO:0000256" key="11">
    <source>
        <dbReference type="ARBA" id="ARBA00030965"/>
    </source>
</evidence>
<dbReference type="FunFam" id="1.25.40.180:FF:000040">
    <property type="entry name" value="Nuclear cap-binding protein subunit 1"/>
    <property type="match status" value="1"/>
</dbReference>
<dbReference type="GO" id="GO:0000339">
    <property type="term" value="F:RNA cap binding"/>
    <property type="evidence" value="ECO:0007669"/>
    <property type="project" value="InterPro"/>
</dbReference>
<dbReference type="InterPro" id="IPR003890">
    <property type="entry name" value="MIF4G-like_typ-3"/>
</dbReference>
<keyword evidence="5" id="KW-0963">Cytoplasm</keyword>
<dbReference type="GO" id="GO:0005737">
    <property type="term" value="C:cytoplasm"/>
    <property type="evidence" value="ECO:0007669"/>
    <property type="project" value="UniProtKB-SubCell"/>
</dbReference>
<evidence type="ECO:0000256" key="8">
    <source>
        <dbReference type="ARBA" id="ARBA00023158"/>
    </source>
</evidence>
<feature type="domain" description="MIF4G" evidence="15">
    <location>
        <begin position="1"/>
        <end position="228"/>
    </location>
</feature>
<dbReference type="GO" id="GO:0000184">
    <property type="term" value="P:nuclear-transcribed mRNA catabolic process, nonsense-mediated decay"/>
    <property type="evidence" value="ECO:0007669"/>
    <property type="project" value="TreeGrafter"/>
</dbReference>
<dbReference type="EMBL" id="JACGCM010002249">
    <property type="protein sequence ID" value="KAF6142693.1"/>
    <property type="molecule type" value="Genomic_DNA"/>
</dbReference>
<comment type="caution">
    <text evidence="16">The sequence shown here is derived from an EMBL/GenBank/DDBJ whole genome shotgun (WGS) entry which is preliminary data.</text>
</comment>
<evidence type="ECO:0000313" key="16">
    <source>
        <dbReference type="EMBL" id="KAF6142693.1"/>
    </source>
</evidence>
<keyword evidence="7" id="KW-0506">mRNA capping</keyword>
<dbReference type="GO" id="GO:0005634">
    <property type="term" value="C:nucleus"/>
    <property type="evidence" value="ECO:0007669"/>
    <property type="project" value="UniProtKB-SubCell"/>
</dbReference>
<keyword evidence="6" id="KW-0507">mRNA processing</keyword>